<organism evidence="3">
    <name type="scientific">Mychonastes jurisii</name>
    <name type="common">Chlorophycean green alga</name>
    <name type="synonym">Pseudodictyosphaerium jurisii</name>
    <dbReference type="NCBI Taxonomy" id="797708"/>
    <lineage>
        <taxon>Eukaryota</taxon>
        <taxon>Viridiplantae</taxon>
        <taxon>Chlorophyta</taxon>
        <taxon>core chlorophytes</taxon>
        <taxon>Chlorophyceae</taxon>
        <taxon>CS clade</taxon>
        <taxon>Sphaeropleales</taxon>
        <taxon>Mychonastaceae</taxon>
        <taxon>Mychonastes</taxon>
    </lineage>
</organism>
<feature type="compositionally biased region" description="Basic and acidic residues" evidence="1">
    <location>
        <begin position="1381"/>
        <end position="1393"/>
    </location>
</feature>
<dbReference type="Gene3D" id="1.10.8.60">
    <property type="match status" value="1"/>
</dbReference>
<dbReference type="InterPro" id="IPR027417">
    <property type="entry name" value="P-loop_NTPase"/>
</dbReference>
<dbReference type="GO" id="GO:0016887">
    <property type="term" value="F:ATP hydrolysis activity"/>
    <property type="evidence" value="ECO:0007669"/>
    <property type="project" value="InterPro"/>
</dbReference>
<sequence>MVTTRSYSWKKTPVDPNLNCFLRVHKQKVFRRPVASLEAPTVELSSTEQSSTVKSTSWNTAPLSTKAFGVQTTSEVDIMSADQLASVEKLTSKRIFLEKMIRYPTQLEQGLKINPEVTGRRVQYDFLLEGLFVEWRTRRQKFLAPDPEDKAPGQSFFPHQHDQPKYWAWPFLGIVALTSSLPLVRSVKKPLSSTFQPFQIEIEAESNGFSTAQAFDTLSYNPNELTSKSNELFEQTLRLGLSPTEVAVPSNGAFMKGLTTTVEHPMSNFDYSKMILDALIKKTYCHSAKSKPGYVSNVLFTTSESENYLPTDPVDDNDVHEFSGSLDYVKLKDLVYSRSFVLPFMTAKENWGHPVNPVLYRQWEKGLVYRYINQWLSTEADEMRRYRDSFEFASRHVEDKLRLEASFKELSLLKQFATPMTLQKIKNKWKTTAKPWKASMDSTQWLKSLVLNAESVSTRLLSNKQQEFVKEVPTNVTLLAQDWPTLPKQFNRISKSSHTYPEIDNTSFLKPLADPQQAFHTAIEVAKVIGIPEVLHDRFLPSPGVRTLGDRLANWLVNWSFTYSTKDKDGIINDATFTNQFGKETGREYAQTVKWNRPQISQNPNYEALSTTNAVNKGGLPEQLFRAYVKYESGKKVLTTISSDLTRTLERTQDPLHFDYELTSGKKGSKFLNDDSPTPGAVLKTFVFRSPSAVDDTIEAQILDLKRRRAGRYRRAGLTKKKRRRIHPRPNWLQEGLSNPLLKRRHPSVKDGNNNTRFTIQRSGQVHSALNLQNKLTPKRANAEIPSLFRQKGLNHSLMTNLPQLMDRNLFHLAKWAEPKSTLKSWRQLMFGDEYKPYKNAVNRNFKHLQETSFGHPLTSKLVQMPQWFWKGSRSEADIEGLRFKQLPSVNHFGSFVDFNSDATTSRFLLNELHSVALQNALIYQRLNTMVSLHRDKMGFMRDKRPNFSNVNRVRLGFSKALVWPEAWSNVAFTPSNQTQSQWILKQSHLLRDPDLTDIQRLWRTGKLRTLNKAVRESTQKSIFRLRLPFVSRTQVQPVTVERSWKKVNVMDTKLKVFGLLNHRTDLYPRQLKSRFQKKKGALNTQNVLLTPQELEMQQSINYSVQFWWDETQHKLLPLVNPLGAQPWSMFNAAMAPQQLTSESQSLTINLVNSSLVLLHIALLSFLIQLPETRTFLKFYVLVFSRVAKGYVWMTTMCYSLLLECVYEIKFACQCGYLLMFPWYREMPFTEHMVLMHLERNKDNSPSSEAFTWTRFGFGNGFADEVPSAVVDRLLYKDALAVELIETCLYRHDVLTKEEHEKYQASHGYQEYRASKLKKFGKQHLSPKHFTSHNAGQNGSGPPSNDPSDNGSGLPSPDLSHIGSDGDGTGIRVPKPGLEGVEPKYDPPQDRSGARLQNVSQNGTKQTPEKQRTLGAPSDYYSYKRPNLTEYSTEYLGYAEFLFNQCLETDTGFKNIQTRVRQLENLAEKGYEVWWGYNVFDPETRVDIFRSMFPSMSTDDDELANRLVDAEQNWSAWEYEVAYMKERQNLYNARLALEPVSVGPFYQHTLKQGVLVRDILVSKLSKVFTKWGRRVAGLSFAISRKSYELYNNVDTALITAREVTLKFMEEPAENTMTVFNEYFFTYFMADILSHRIDEVETWNTVMVEGYTRQLNAFGPLGSLVQRRLHRVFDDFYIAFTRPDMDLLLRHQKSLIFWDMWGALLIRAVARYELSLADFMSTKEEQEKLLECLITESDWSWTQQSLIQFQPLFDLLNVGNRNWKAFTVPSAAQYVGDPPPLQAVFESHIEVIPPKELKNLEAFESLNPADLLYANNHAISFDDLSQHWGAQQTKMYHSRLSTLGVEYHPAWGLKAVPQVTQYVGIHTQLGGIIKDNLLTTFTQTPSKNALIVGPPGPEVTSLVRALVGELELKFICDSARRYTTVIKNVAIGVRHLKEVFYSISVEAPCLFVLEDIHLVGQRRELLIAEDEELYLLERNQVTDVTDPHEQDYIVDKFEGHSLLLYEKPYRGDYSFLIATNCFAYDYFSEPPTSRLRHAGRFTESHYKLPAIEHELVKLRGLENLSNAQAYSPGLTVTSEMEARKPIKEVKAAPNSPLTVAIEKNKKAFRPRRIVKNMPLEGISWDMWMLLSRYDYSIRSKVALLAVLTEDALGEITDTITDLLVMMDTVRATRGLVMFATTHSPTSLDPALRRPGRLDETLQLPLYSSVMTRWQLLKLRLKAVDRLQELAPYATLTRNLANYEVLEFALKTTLSLLPRKVSFQNRTKPPEVKPINALKAKIQISYFTAFFQSKGFNALKEQLDGIIDVPSERHMLDTQARQRKFQSQVSTLTYSLVGAHLIRWKAKVITDEMDTDFLTYSVDKVHPLLTRLEFAKNKGDFALARMRDPVLLREHYTNSLASRFAETFFTSALVNAACPSSLDKQLGSLQFTFQLREKNNYVPLTFEKFELAASRFKPGESTAIATTLPAFRNNLVNVGVPATRMSYFVSAIAQKRLVWAKNTIVHRLLYLPMKQAYAEALGLPVYDITDRDKQFETLQKEQRVLYTPGNLTMNEKIELHKTYRLYLAVANRTVEDWHASYKPEELQLLKRHVLPSLEELSSLAFVMNHPTGTTKYYRQSMHLRQRFHLIDEWWNGHLEDFDVETALGRDVETRTFFVEAIGNDVEIDYPQPDKYYNVRSRRWVSKGGNETWFLKEAKYNDTIAYHYMVCALTRCYGQLHTHRESLDHLAYTFLKEGSLSEVETFSHYTRFYHS</sequence>
<dbReference type="RefSeq" id="YP_009184638.1">
    <property type="nucleotide sequence ID" value="NC_028579.1"/>
</dbReference>
<dbReference type="PANTHER" id="PTHR23077:SF117">
    <property type="entry name" value="AAA+ ATPASE DOMAIN-CONTAINING PROTEIN"/>
    <property type="match status" value="1"/>
</dbReference>
<dbReference type="InterPro" id="IPR050168">
    <property type="entry name" value="AAA_ATPase_domain"/>
</dbReference>
<dbReference type="SUPFAM" id="SSF52540">
    <property type="entry name" value="P-loop containing nucleoside triphosphate hydrolases"/>
    <property type="match status" value="1"/>
</dbReference>
<evidence type="ECO:0000259" key="2">
    <source>
        <dbReference type="Pfam" id="PF00004"/>
    </source>
</evidence>
<evidence type="ECO:0000313" key="3">
    <source>
        <dbReference type="EMBL" id="ALO62702.1"/>
    </source>
</evidence>
<dbReference type="Pfam" id="PF00004">
    <property type="entry name" value="AAA"/>
    <property type="match status" value="1"/>
</dbReference>
<reference evidence="3" key="1">
    <citation type="journal article" date="2015" name="BMC Evol. Biol.">
        <title>Chloroplast phylogenomic analysis of chlorophyte green algae identifies a novel lineage sister to the Sphaeropleales (Chlorophyceae).</title>
        <authorList>
            <person name="Lemieux C."/>
            <person name="Vincent A.T."/>
            <person name="Labarre A."/>
            <person name="Otis C."/>
            <person name="Turmel M."/>
        </authorList>
    </citation>
    <scope>NUCLEOTIDE SEQUENCE</scope>
</reference>
<dbReference type="GO" id="GO:0005524">
    <property type="term" value="F:ATP binding"/>
    <property type="evidence" value="ECO:0007669"/>
    <property type="project" value="InterPro"/>
</dbReference>
<keyword evidence="3" id="KW-0934">Plastid</keyword>
<feature type="compositionally biased region" description="Polar residues" evidence="1">
    <location>
        <begin position="1395"/>
        <end position="1406"/>
    </location>
</feature>
<feature type="domain" description="ATPase AAA-type core" evidence="2">
    <location>
        <begin position="2153"/>
        <end position="2203"/>
    </location>
</feature>
<gene>
    <name evidence="3" type="primary">ftsH</name>
</gene>
<geneLocation type="chloroplast" evidence="3"/>
<protein>
    <submittedName>
        <fullName evidence="3">Cell division protein</fullName>
    </submittedName>
</protein>
<feature type="compositionally biased region" description="Polar residues" evidence="1">
    <location>
        <begin position="1332"/>
        <end position="1353"/>
    </location>
</feature>
<keyword evidence="3" id="KW-0132">Cell division</keyword>
<dbReference type="EMBL" id="KT625411">
    <property type="protein sequence ID" value="ALO62702.1"/>
    <property type="molecule type" value="Genomic_DNA"/>
</dbReference>
<proteinExistence type="predicted"/>
<feature type="region of interest" description="Disordered" evidence="1">
    <location>
        <begin position="1326"/>
        <end position="1418"/>
    </location>
</feature>
<dbReference type="Gene3D" id="3.40.50.300">
    <property type="entry name" value="P-loop containing nucleotide triphosphate hydrolases"/>
    <property type="match status" value="2"/>
</dbReference>
<dbReference type="GO" id="GO:0051301">
    <property type="term" value="P:cell division"/>
    <property type="evidence" value="ECO:0007669"/>
    <property type="project" value="UniProtKB-KW"/>
</dbReference>
<accession>A0A0S2LMU4</accession>
<dbReference type="GeneID" id="26378216"/>
<name>A0A0S2LMU4_MYCJU</name>
<keyword evidence="3" id="KW-0131">Cell cycle</keyword>
<evidence type="ECO:0000256" key="1">
    <source>
        <dbReference type="SAM" id="MobiDB-lite"/>
    </source>
</evidence>
<dbReference type="InterPro" id="IPR003959">
    <property type="entry name" value="ATPase_AAA_core"/>
</dbReference>
<keyword evidence="3" id="KW-0150">Chloroplast</keyword>
<dbReference type="PANTHER" id="PTHR23077">
    <property type="entry name" value="AAA-FAMILY ATPASE"/>
    <property type="match status" value="1"/>
</dbReference>